<feature type="non-terminal residue" evidence="1">
    <location>
        <position position="1"/>
    </location>
</feature>
<feature type="non-terminal residue" evidence="1">
    <location>
        <position position="70"/>
    </location>
</feature>
<sequence>QQLSPYSHPQQLLYSKEHQQQVFTKEQLQFISQQHFHRAQYSSKRTEELERFYQNQQLHQHQQQQLQQRK</sequence>
<reference evidence="1" key="1">
    <citation type="submission" date="2014-12" db="EMBL/GenBank/DDBJ databases">
        <title>Insight into the proteome of Arion vulgaris.</title>
        <authorList>
            <person name="Aradska J."/>
            <person name="Bulat T."/>
            <person name="Smidak R."/>
            <person name="Sarate P."/>
            <person name="Gangsoo J."/>
            <person name="Sialana F."/>
            <person name="Bilban M."/>
            <person name="Lubec G."/>
        </authorList>
    </citation>
    <scope>NUCLEOTIDE SEQUENCE</scope>
    <source>
        <tissue evidence="1">Skin</tissue>
    </source>
</reference>
<dbReference type="EMBL" id="HACG01051346">
    <property type="protein sequence ID" value="CEK98217.1"/>
    <property type="molecule type" value="Transcribed_RNA"/>
</dbReference>
<evidence type="ECO:0000313" key="1">
    <source>
        <dbReference type="EMBL" id="CEK98217.1"/>
    </source>
</evidence>
<accession>A0A0B7BZ40</accession>
<proteinExistence type="predicted"/>
<name>A0A0B7BZ40_9EUPU</name>
<protein>
    <submittedName>
        <fullName evidence="1">Uncharacterized protein</fullName>
    </submittedName>
</protein>
<gene>
    <name evidence="1" type="primary">ORF218117</name>
</gene>
<organism evidence="1">
    <name type="scientific">Arion vulgaris</name>
    <dbReference type="NCBI Taxonomy" id="1028688"/>
    <lineage>
        <taxon>Eukaryota</taxon>
        <taxon>Metazoa</taxon>
        <taxon>Spiralia</taxon>
        <taxon>Lophotrochozoa</taxon>
        <taxon>Mollusca</taxon>
        <taxon>Gastropoda</taxon>
        <taxon>Heterobranchia</taxon>
        <taxon>Euthyneura</taxon>
        <taxon>Panpulmonata</taxon>
        <taxon>Eupulmonata</taxon>
        <taxon>Stylommatophora</taxon>
        <taxon>Helicina</taxon>
        <taxon>Arionoidea</taxon>
        <taxon>Arionidae</taxon>
        <taxon>Arion</taxon>
    </lineage>
</organism>
<dbReference type="AlphaFoldDB" id="A0A0B7BZ40"/>